<feature type="compositionally biased region" description="Low complexity" evidence="1">
    <location>
        <begin position="156"/>
        <end position="172"/>
    </location>
</feature>
<feature type="compositionally biased region" description="Acidic residues" evidence="1">
    <location>
        <begin position="648"/>
        <end position="666"/>
    </location>
</feature>
<feature type="region of interest" description="Disordered" evidence="1">
    <location>
        <begin position="464"/>
        <end position="561"/>
    </location>
</feature>
<organism evidence="2 3">
    <name type="scientific">Periconia digitata</name>
    <dbReference type="NCBI Taxonomy" id="1303443"/>
    <lineage>
        <taxon>Eukaryota</taxon>
        <taxon>Fungi</taxon>
        <taxon>Dikarya</taxon>
        <taxon>Ascomycota</taxon>
        <taxon>Pezizomycotina</taxon>
        <taxon>Dothideomycetes</taxon>
        <taxon>Pleosporomycetidae</taxon>
        <taxon>Pleosporales</taxon>
        <taxon>Massarineae</taxon>
        <taxon>Periconiaceae</taxon>
        <taxon>Periconia</taxon>
    </lineage>
</organism>
<evidence type="ECO:0000313" key="3">
    <source>
        <dbReference type="Proteomes" id="UP001152607"/>
    </source>
</evidence>
<evidence type="ECO:0000256" key="1">
    <source>
        <dbReference type="SAM" id="MobiDB-lite"/>
    </source>
</evidence>
<dbReference type="AlphaFoldDB" id="A0A9W4XJF8"/>
<dbReference type="OrthoDB" id="3786150at2759"/>
<feature type="compositionally biased region" description="Basic residues" evidence="1">
    <location>
        <begin position="471"/>
        <end position="481"/>
    </location>
</feature>
<name>A0A9W4XJF8_9PLEO</name>
<sequence length="666" mass="74632">MSSRPIHHITRYSIFFWWRTMTTTQCIVYCSSFFQFGGWAGLSFMSLKGSIVRRVAKMASFGVLKTALYATKDLYPSSKSRRYHSPTNTGVFPRDGISGRQLFRSLTTLLSFHKILIINIARLTPQGINYLTCYESITASNITMSSPKRTASSPDSVATRRSSRSASARAVSAPPPTPSRRRSNPPTSPTAERVQSPRKRSHPSLSPTSERSQPSRKSSRSTRSASAQSQSSKRQRTEALEPTSPRVSKKSKPPPIATLFQAREHPSTNTNPPPFNEAWGLIPTIPDGGPVARTDQPPARSSNAQTVPPLWEDRKQRFQIGNRFIQKDISSSSRDLDQEELLQLKLIDLRETSKHNKAPRRKPVFYEWNPEKGAPIDWNNKQAIKALNDRRQQAISRITRDRDWTEEERAELADIFAQSPDISILEATERFNWWMLGTDEAWLEDNMLRTVESVRYEYLSHQESYDAGGKPKTRKKGTKKRKLEEVDDSSDGGDDDDDGQPAPKKSKKTADKPTAKKTGKTAAKGAKKATRAVVQLSPSPPPPPAGSRKGRTVPRHTSGLNIDMGRHLEDVYYDVNITLALQGLVQSTIGNSRRSVRNLERTINDIYYDPDLMFRLTQGELELALVVREPTAQPAPTTSGPAQATEAEGQEDDWESTDEEEEDPAE</sequence>
<comment type="caution">
    <text evidence="2">The sequence shown here is derived from an EMBL/GenBank/DDBJ whole genome shotgun (WGS) entry which is preliminary data.</text>
</comment>
<accession>A0A9W4XJF8</accession>
<keyword evidence="3" id="KW-1185">Reference proteome</keyword>
<dbReference type="Proteomes" id="UP001152607">
    <property type="component" value="Unassembled WGS sequence"/>
</dbReference>
<gene>
    <name evidence="2" type="ORF">PDIGIT_LOCUS3768</name>
</gene>
<evidence type="ECO:0008006" key="4">
    <source>
        <dbReference type="Google" id="ProtNLM"/>
    </source>
</evidence>
<reference evidence="2" key="1">
    <citation type="submission" date="2023-01" db="EMBL/GenBank/DDBJ databases">
        <authorList>
            <person name="Van Ghelder C."/>
            <person name="Rancurel C."/>
        </authorList>
    </citation>
    <scope>NUCLEOTIDE SEQUENCE</scope>
    <source>
        <strain evidence="2">CNCM I-4278</strain>
    </source>
</reference>
<evidence type="ECO:0000313" key="2">
    <source>
        <dbReference type="EMBL" id="CAI6325258.1"/>
    </source>
</evidence>
<feature type="compositionally biased region" description="Acidic residues" evidence="1">
    <location>
        <begin position="485"/>
        <end position="499"/>
    </location>
</feature>
<feature type="region of interest" description="Disordered" evidence="1">
    <location>
        <begin position="628"/>
        <end position="666"/>
    </location>
</feature>
<dbReference type="EMBL" id="CAOQHR010000002">
    <property type="protein sequence ID" value="CAI6325258.1"/>
    <property type="molecule type" value="Genomic_DNA"/>
</dbReference>
<feature type="compositionally biased region" description="Low complexity" evidence="1">
    <location>
        <begin position="211"/>
        <end position="232"/>
    </location>
</feature>
<protein>
    <recommendedName>
        <fullName evidence="4">Myb-like domain-containing protein</fullName>
    </recommendedName>
</protein>
<feature type="region of interest" description="Disordered" evidence="1">
    <location>
        <begin position="145"/>
        <end position="306"/>
    </location>
</feature>
<proteinExistence type="predicted"/>
<feature type="compositionally biased region" description="Polar residues" evidence="1">
    <location>
        <begin position="145"/>
        <end position="155"/>
    </location>
</feature>
<feature type="compositionally biased region" description="Basic residues" evidence="1">
    <location>
        <begin position="515"/>
        <end position="530"/>
    </location>
</feature>